<dbReference type="CDD" id="cd15482">
    <property type="entry name" value="Sialidase_non-viral"/>
    <property type="match status" value="1"/>
</dbReference>
<keyword evidence="3" id="KW-1185">Reference proteome</keyword>
<dbReference type="InterPro" id="IPR022409">
    <property type="entry name" value="PKD/Chitinase_dom"/>
</dbReference>
<dbReference type="SUPFAM" id="SSF49299">
    <property type="entry name" value="PKD domain"/>
    <property type="match status" value="2"/>
</dbReference>
<dbReference type="Gene3D" id="2.60.40.10">
    <property type="entry name" value="Immunoglobulins"/>
    <property type="match status" value="2"/>
</dbReference>
<dbReference type="Proteomes" id="UP001172082">
    <property type="component" value="Unassembled WGS sequence"/>
</dbReference>
<dbReference type="InterPro" id="IPR026444">
    <property type="entry name" value="Secre_tail"/>
</dbReference>
<dbReference type="Gene3D" id="2.60.120.260">
    <property type="entry name" value="Galactose-binding domain-like"/>
    <property type="match status" value="1"/>
</dbReference>
<dbReference type="RefSeq" id="WP_346749968.1">
    <property type="nucleotide sequence ID" value="NZ_JAUJEA010000001.1"/>
</dbReference>
<evidence type="ECO:0000313" key="3">
    <source>
        <dbReference type="Proteomes" id="UP001172082"/>
    </source>
</evidence>
<dbReference type="PROSITE" id="PS50194">
    <property type="entry name" value="FILAMIN_REPEAT"/>
    <property type="match status" value="1"/>
</dbReference>
<gene>
    <name evidence="2" type="ORF">QQ008_01165</name>
</gene>
<proteinExistence type="predicted"/>
<feature type="domain" description="PKD" evidence="1">
    <location>
        <begin position="1058"/>
        <end position="1127"/>
    </location>
</feature>
<feature type="domain" description="PKD" evidence="1">
    <location>
        <begin position="814"/>
        <end position="851"/>
    </location>
</feature>
<dbReference type="Pfam" id="PF18962">
    <property type="entry name" value="Por_Secre_tail"/>
    <property type="match status" value="1"/>
</dbReference>
<dbReference type="SUPFAM" id="SSF110296">
    <property type="entry name" value="Oligoxyloglucan reducing end-specific cellobiohydrolase"/>
    <property type="match status" value="3"/>
</dbReference>
<dbReference type="Pfam" id="PF00801">
    <property type="entry name" value="PKD"/>
    <property type="match status" value="1"/>
</dbReference>
<dbReference type="InterPro" id="IPR013783">
    <property type="entry name" value="Ig-like_fold"/>
</dbReference>
<dbReference type="InterPro" id="IPR017868">
    <property type="entry name" value="Filamin/ABP280_repeat-like"/>
</dbReference>
<sequence>MFKKFVNLRLAVRISLIALVLVCIFETSLIETIDPSPTKKEMTREELMNLPKYDRPDLAALHDFEMTKDPNLGYPPAERKLVAYKEAKRRLAARIGPLGAIQGVNWVERGPDNVAGRTRALMFDPNDANNRKVWAGGVGGGLWYNDDITSANPSWTNVDDFMANLAISSIAYDPSNTQVFYLGTGEGWGNFDAVRGAGIWKSTDGGSTWNQLASTASGNFDYVQKIVVTSSGTVIAAVRNANAANQGIMVSTDGGTSWMQKVSGRGDDLEIAANGDIYGSVRVTVTGSIHKSTDNGSNWTEITTIPPNGRRIEIATAPSNSDVVYAVASDGSDVEWFSRSGDAGANWSSVTVPNYMNQNCTLSADDFTRGQSWYDLILAVHPTDEDILIAGGIDLYRSDDGGQSWGEDEDTNGTNDGKPASYWTGNCSRPYVHADQHSIVFRPGNPNEAIFGNDGGVFYSTDIGNSKTPSFASKNNGYNVTQFYAVAAENVVTSNYFLAGAQDNGTQRFNDTGINSTTEVTGGDGAFCFIDQDDPTFQITSYIGNSYRRSTNGGNTFSSISDDTNTGRFINPADYDDDANILYAAGESNQYIRYDGITDAGSTPTSTTVVAALDGEQISHIRVSPHTDNRIFVGTGSGTIFRIDDAHTNTPTVTEITGNIGVGGYVSCIELGTSDDHILLTMSSYGISSVWQTTSGGTTWLDKEGNLPDIPVRWALYNPGDLNEVLLATEVGVWSTDDISVSSPDWQPTNTGLANVRCDMLQIRSVDAVIVVGTHGRGIFTTDAFAQPTANFSADKRLTYMKDTIQFSDGSIQPMDVWSWSFGDQETSTEQNPRYAYTSSGVFTVSLSINNDDDTETKADYIHILPDRLINYSLANGGNFESNTNDFGASSSGGTAFELGSSSVSGKNGTTSGSNGWVTGLTDATYENNSEAILYTPNFNFSNAGNYTLSFQTKFALENTYDGFIVEYSTDRGNTWQKLNNSLVAGWYNVNAAADNAVFTPSEPFFSGTTNGNFELKTTDVSGLAGNDNVAFRFVFRSDGLLTDAGLVIDDLTIVGPTAAAFNADLLTACTNDSVTFNNTSSGDITSVSWDFGEGASPATANTLGPHKVKYNTTGSKTVSLTINGAVVEEKTDYIEVNNSPQDINVVTQETEVCSGSGVTLTLENSEANVNYRVHDDSDDTILGDFDGNGSTMNITLGAITTATTYKIIATFPTTNCATELTDKLTITIRDNPEPTVSQDSEGILSTMTADSYQWLLEGTAITGATQQTYAPTAFGNYSVEVTVNGCSGTSDPFDVPIITGLEDLARKNIQVYPNPGRGTFYIKGENLIGNLSIKVYNITGKIFFNQQIQSRKLMDQFLIDISNAPSGMYFVEVENNKRKIVEKIKKID</sequence>
<name>A0ABT8KGV9_9BACT</name>
<dbReference type="NCBIfam" id="TIGR04183">
    <property type="entry name" value="Por_Secre_tail"/>
    <property type="match status" value="1"/>
</dbReference>
<dbReference type="InterPro" id="IPR000601">
    <property type="entry name" value="PKD_dom"/>
</dbReference>
<dbReference type="SMART" id="SM00089">
    <property type="entry name" value="PKD"/>
    <property type="match status" value="2"/>
</dbReference>
<evidence type="ECO:0000259" key="1">
    <source>
        <dbReference type="PROSITE" id="PS50093"/>
    </source>
</evidence>
<accession>A0ABT8KGV9</accession>
<dbReference type="InterPro" id="IPR015943">
    <property type="entry name" value="WD40/YVTN_repeat-like_dom_sf"/>
</dbReference>
<dbReference type="Gene3D" id="2.130.10.10">
    <property type="entry name" value="YVTN repeat-like/Quinoprotein amine dehydrogenase"/>
    <property type="match status" value="3"/>
</dbReference>
<reference evidence="2" key="1">
    <citation type="submission" date="2023-06" db="EMBL/GenBank/DDBJ databases">
        <title>Genomic of Parafulvivirga corallium.</title>
        <authorList>
            <person name="Wang G."/>
        </authorList>
    </citation>
    <scope>NUCLEOTIDE SEQUENCE</scope>
    <source>
        <strain evidence="2">BMA10</strain>
    </source>
</reference>
<comment type="caution">
    <text evidence="2">The sequence shown here is derived from an EMBL/GenBank/DDBJ whole genome shotgun (WGS) entry which is preliminary data.</text>
</comment>
<evidence type="ECO:0000313" key="2">
    <source>
        <dbReference type="EMBL" id="MDN5199939.1"/>
    </source>
</evidence>
<dbReference type="Pfam" id="PF18911">
    <property type="entry name" value="PKD_4"/>
    <property type="match status" value="1"/>
</dbReference>
<dbReference type="EMBL" id="JAUJEA010000001">
    <property type="protein sequence ID" value="MDN5199939.1"/>
    <property type="molecule type" value="Genomic_DNA"/>
</dbReference>
<dbReference type="CDD" id="cd00146">
    <property type="entry name" value="PKD"/>
    <property type="match status" value="2"/>
</dbReference>
<organism evidence="2 3">
    <name type="scientific">Splendidivirga corallicola</name>
    <dbReference type="NCBI Taxonomy" id="3051826"/>
    <lineage>
        <taxon>Bacteria</taxon>
        <taxon>Pseudomonadati</taxon>
        <taxon>Bacteroidota</taxon>
        <taxon>Cytophagia</taxon>
        <taxon>Cytophagales</taxon>
        <taxon>Splendidivirgaceae</taxon>
        <taxon>Splendidivirga</taxon>
    </lineage>
</organism>
<protein>
    <submittedName>
        <fullName evidence="2">PKD domain-containing protein</fullName>
    </submittedName>
</protein>
<dbReference type="PROSITE" id="PS50093">
    <property type="entry name" value="PKD"/>
    <property type="match status" value="2"/>
</dbReference>
<dbReference type="InterPro" id="IPR035986">
    <property type="entry name" value="PKD_dom_sf"/>
</dbReference>